<feature type="transmembrane region" description="Helical" evidence="1">
    <location>
        <begin position="26"/>
        <end position="46"/>
    </location>
</feature>
<evidence type="ECO:0000313" key="2">
    <source>
        <dbReference type="EMBL" id="MFC5008223.1"/>
    </source>
</evidence>
<comment type="caution">
    <text evidence="2">The sequence shown here is derived from an EMBL/GenBank/DDBJ whole genome shotgun (WGS) entry which is preliminary data.</text>
</comment>
<keyword evidence="1" id="KW-0812">Transmembrane</keyword>
<accession>A0ABV9WMJ4</accession>
<evidence type="ECO:0000256" key="1">
    <source>
        <dbReference type="SAM" id="Phobius"/>
    </source>
</evidence>
<evidence type="ECO:0000313" key="3">
    <source>
        <dbReference type="Proteomes" id="UP001595912"/>
    </source>
</evidence>
<keyword evidence="3" id="KW-1185">Reference proteome</keyword>
<dbReference type="EMBL" id="JBHSIU010000130">
    <property type="protein sequence ID" value="MFC5008223.1"/>
    <property type="molecule type" value="Genomic_DNA"/>
</dbReference>
<evidence type="ECO:0008006" key="4">
    <source>
        <dbReference type="Google" id="ProtNLM"/>
    </source>
</evidence>
<name>A0ABV9WMJ4_9ACTN</name>
<dbReference type="RefSeq" id="WP_380128875.1">
    <property type="nucleotide sequence ID" value="NZ_JBHSIU010000130.1"/>
</dbReference>
<dbReference type="Proteomes" id="UP001595912">
    <property type="component" value="Unassembled WGS sequence"/>
</dbReference>
<keyword evidence="1" id="KW-0472">Membrane</keyword>
<keyword evidence="1" id="KW-1133">Transmembrane helix</keyword>
<proteinExistence type="predicted"/>
<reference evidence="3" key="1">
    <citation type="journal article" date="2019" name="Int. J. Syst. Evol. Microbiol.">
        <title>The Global Catalogue of Microorganisms (GCM) 10K type strain sequencing project: providing services to taxonomists for standard genome sequencing and annotation.</title>
        <authorList>
            <consortium name="The Broad Institute Genomics Platform"/>
            <consortium name="The Broad Institute Genome Sequencing Center for Infectious Disease"/>
            <person name="Wu L."/>
            <person name="Ma J."/>
        </authorList>
    </citation>
    <scope>NUCLEOTIDE SEQUENCE [LARGE SCALE GENOMIC DNA]</scope>
    <source>
        <strain evidence="3">CGMCC 4.7152</strain>
    </source>
</reference>
<gene>
    <name evidence="2" type="ORF">ACFPIJ_61730</name>
</gene>
<organism evidence="2 3">
    <name type="scientific">Dactylosporangium cerinum</name>
    <dbReference type="NCBI Taxonomy" id="1434730"/>
    <lineage>
        <taxon>Bacteria</taxon>
        <taxon>Bacillati</taxon>
        <taxon>Actinomycetota</taxon>
        <taxon>Actinomycetes</taxon>
        <taxon>Micromonosporales</taxon>
        <taxon>Micromonosporaceae</taxon>
        <taxon>Dactylosporangium</taxon>
    </lineage>
</organism>
<protein>
    <recommendedName>
        <fullName evidence="4">EamA domain-containing protein</fullName>
    </recommendedName>
</protein>
<sequence length="64" mass="6610">MSGVVALFTLSVPVAMIGTGLLLEAFHPPAAVTALASVLLAGVLVAGTRRNLRQARWPADNAQQ</sequence>